<dbReference type="Pfam" id="PF00884">
    <property type="entry name" value="Sulfatase"/>
    <property type="match status" value="1"/>
</dbReference>
<keyword evidence="4" id="KW-0106">Calcium</keyword>
<evidence type="ECO:0000256" key="3">
    <source>
        <dbReference type="ARBA" id="ARBA00022801"/>
    </source>
</evidence>
<keyword evidence="5" id="KW-0732">Signal</keyword>
<dbReference type="Gene3D" id="3.40.720.10">
    <property type="entry name" value="Alkaline Phosphatase, subunit A"/>
    <property type="match status" value="2"/>
</dbReference>
<sequence length="484" mass="54266">MNTQKIITMLTVVALALAGQLSAAENSKPLAVSKSKPNIILVLTDDMAWGELGMSGNPKIKTPNIDRLSKESLRFTNFNVAPTCAPSRAQIMSGKHEFSVGVTHTILDRMNLRDDITILPQIMKQGGYQTGMVGKWHLSEPGHKTGLTGKPLEPHRRGFDTAIYTFNQLGRFNPTLSHNGKNSKYEGYCGDVVFDEGIKWMESCSKEKPYFAYLATSIPHTPLAAPQRYKDLYSGAKLKNNEKNYYAMISAVDENIGKLMTWMASRKDDRETILIFMTDNGHAISGPDGAGHSRDGRLKKNGLYNFGFRGGKTQSWRGATCVPFLIRWPGVTTSNTENNTLASGMDILPTFAEIAGVGIDDLGVQGVSLLPDIKGEKSNVTKDRLLFSHVGRWNASDLMETYKYRYAAIFNNRYRLTWGEKGHPELKDYLNDREEEKDITSEHPELVQRFKQEYEKWWEAAKTGMVNDLHQLKTGKIKRRKGGD</sequence>
<dbReference type="GO" id="GO:0004065">
    <property type="term" value="F:arylsulfatase activity"/>
    <property type="evidence" value="ECO:0007669"/>
    <property type="project" value="TreeGrafter"/>
</dbReference>
<dbReference type="EMBL" id="ABCK01000010">
    <property type="protein sequence ID" value="EDM27346.1"/>
    <property type="molecule type" value="Genomic_DNA"/>
</dbReference>
<keyword evidence="8" id="KW-1185">Reference proteome</keyword>
<name>A6DM48_9BACT</name>
<evidence type="ECO:0000256" key="2">
    <source>
        <dbReference type="ARBA" id="ARBA00022723"/>
    </source>
</evidence>
<evidence type="ECO:0000256" key="4">
    <source>
        <dbReference type="ARBA" id="ARBA00022837"/>
    </source>
</evidence>
<comment type="caution">
    <text evidence="7">The sequence shown here is derived from an EMBL/GenBank/DDBJ whole genome shotgun (WGS) entry which is preliminary data.</text>
</comment>
<evidence type="ECO:0000313" key="8">
    <source>
        <dbReference type="Proteomes" id="UP000004947"/>
    </source>
</evidence>
<keyword evidence="2" id="KW-0479">Metal-binding</keyword>
<evidence type="ECO:0000256" key="1">
    <source>
        <dbReference type="ARBA" id="ARBA00008779"/>
    </source>
</evidence>
<evidence type="ECO:0000259" key="6">
    <source>
        <dbReference type="Pfam" id="PF00884"/>
    </source>
</evidence>
<dbReference type="InterPro" id="IPR050738">
    <property type="entry name" value="Sulfatase"/>
</dbReference>
<dbReference type="SUPFAM" id="SSF53649">
    <property type="entry name" value="Alkaline phosphatase-like"/>
    <property type="match status" value="1"/>
</dbReference>
<dbReference type="InterPro" id="IPR000917">
    <property type="entry name" value="Sulfatase_N"/>
</dbReference>
<accession>A6DM48</accession>
<dbReference type="AlphaFoldDB" id="A6DM48"/>
<protein>
    <submittedName>
        <fullName evidence="7">Arylsulfatase A</fullName>
    </submittedName>
</protein>
<dbReference type="PANTHER" id="PTHR42693:SF53">
    <property type="entry name" value="ENDO-4-O-SULFATASE"/>
    <property type="match status" value="1"/>
</dbReference>
<dbReference type="eggNOG" id="COG3119">
    <property type="taxonomic scope" value="Bacteria"/>
</dbReference>
<dbReference type="CDD" id="cd16146">
    <property type="entry name" value="ARS_like"/>
    <property type="match status" value="1"/>
</dbReference>
<dbReference type="PANTHER" id="PTHR42693">
    <property type="entry name" value="ARYLSULFATASE FAMILY MEMBER"/>
    <property type="match status" value="1"/>
</dbReference>
<dbReference type="InterPro" id="IPR024607">
    <property type="entry name" value="Sulfatase_CS"/>
</dbReference>
<organism evidence="7 8">
    <name type="scientific">Lentisphaera araneosa HTCC2155</name>
    <dbReference type="NCBI Taxonomy" id="313628"/>
    <lineage>
        <taxon>Bacteria</taxon>
        <taxon>Pseudomonadati</taxon>
        <taxon>Lentisphaerota</taxon>
        <taxon>Lentisphaeria</taxon>
        <taxon>Lentisphaerales</taxon>
        <taxon>Lentisphaeraceae</taxon>
        <taxon>Lentisphaera</taxon>
    </lineage>
</organism>
<comment type="similarity">
    <text evidence="1">Belongs to the sulfatase family.</text>
</comment>
<keyword evidence="3" id="KW-0378">Hydrolase</keyword>
<dbReference type="GO" id="GO:0046872">
    <property type="term" value="F:metal ion binding"/>
    <property type="evidence" value="ECO:0007669"/>
    <property type="project" value="UniProtKB-KW"/>
</dbReference>
<gene>
    <name evidence="7" type="ORF">LNTAR_21570</name>
</gene>
<dbReference type="InterPro" id="IPR017850">
    <property type="entry name" value="Alkaline_phosphatase_core_sf"/>
</dbReference>
<dbReference type="PROSITE" id="PS00149">
    <property type="entry name" value="SULFATASE_2"/>
    <property type="match status" value="1"/>
</dbReference>
<evidence type="ECO:0000313" key="7">
    <source>
        <dbReference type="EMBL" id="EDM27346.1"/>
    </source>
</evidence>
<feature type="chain" id="PRO_5002694131" evidence="5">
    <location>
        <begin position="24"/>
        <end position="484"/>
    </location>
</feature>
<dbReference type="Proteomes" id="UP000004947">
    <property type="component" value="Unassembled WGS sequence"/>
</dbReference>
<feature type="domain" description="Sulfatase N-terminal" evidence="6">
    <location>
        <begin position="37"/>
        <end position="357"/>
    </location>
</feature>
<proteinExistence type="inferred from homology"/>
<feature type="signal peptide" evidence="5">
    <location>
        <begin position="1"/>
        <end position="23"/>
    </location>
</feature>
<evidence type="ECO:0000256" key="5">
    <source>
        <dbReference type="SAM" id="SignalP"/>
    </source>
</evidence>
<reference evidence="7 8" key="1">
    <citation type="journal article" date="2010" name="J. Bacteriol.">
        <title>Genome sequence of Lentisphaera araneosa HTCC2155T, the type species of the order Lentisphaerales in the phylum Lentisphaerae.</title>
        <authorList>
            <person name="Thrash J.C."/>
            <person name="Cho J.C."/>
            <person name="Vergin K.L."/>
            <person name="Morris R.M."/>
            <person name="Giovannoni S.J."/>
        </authorList>
    </citation>
    <scope>NUCLEOTIDE SEQUENCE [LARGE SCALE GENOMIC DNA]</scope>
    <source>
        <strain evidence="7 8">HTCC2155</strain>
    </source>
</reference>